<dbReference type="AlphaFoldDB" id="A0A9N8EDQ8"/>
<organism evidence="3 4">
    <name type="scientific">Seminavis robusta</name>
    <dbReference type="NCBI Taxonomy" id="568900"/>
    <lineage>
        <taxon>Eukaryota</taxon>
        <taxon>Sar</taxon>
        <taxon>Stramenopiles</taxon>
        <taxon>Ochrophyta</taxon>
        <taxon>Bacillariophyta</taxon>
        <taxon>Bacillariophyceae</taxon>
        <taxon>Bacillariophycidae</taxon>
        <taxon>Naviculales</taxon>
        <taxon>Naviculaceae</taxon>
        <taxon>Seminavis</taxon>
    </lineage>
</organism>
<sequence>MTITMKTMPTNMTSIRKKRSAVDTLVGIGASTLGSPFRTKGTRNLKKRLRALPTMARSATTAAVAMLPTVSSKTMMVLHKGQEVTPREDDDDNSSAELVSPPREPSKLELLISTSVGKFRQQQDKHEDDSSSGVVIGELFSETMEDLGKHFRLQFNELLIDQCESQQQNASTSSHLDCVLSCSASLVKELVEGTKFLVEEAAETEEMDVLRSILRVAQRQLENWLEHFLFFHIDATTTPSDAAKVASWIGCYLAMIDCQTNGMLLKSRPWEHHLGNLVTIYLEKGVSTTMRENLQSSLKLQPHDDDVFVSQQGDLRTAYNVDIEFMYNMQIDTGSCLPPQFLGDVVAACNQELQTSIGERMMYVGTNWKDMSVELLCAIINDVSSVCDACEERNSTYLVNPDQIQGGEDLCRELTELALFVAKQLCERIMLDVNDTLATIGDEELWINEGSISAVQRTNATLGDYCEDLVQWIPRYFFTKVLRHCFDLSLERYVEAFFCNSLAGKLESAEYSALTLRRDHADFVIFWNDEISTKYPRILDGSSAQNAINQRLHLLQSISIVLTPSLEPEDVLEEMERVVVELESNGAPALLHLLGLRKRHSGSDALRWHQALSKVTDAVSKEGTQRKASHNYNLPDIRNSKFLRNVQPPRRLGVKRLLMNRDNDNQVDISTSVQLVKRRNLQRVVRHGKERIQGVRKYLRSDEL</sequence>
<dbReference type="EMBL" id="CAICTM010000938">
    <property type="protein sequence ID" value="CAB9518505.1"/>
    <property type="molecule type" value="Genomic_DNA"/>
</dbReference>
<evidence type="ECO:0000256" key="2">
    <source>
        <dbReference type="SAM" id="MobiDB-lite"/>
    </source>
</evidence>
<proteinExistence type="inferred from homology"/>
<dbReference type="InterPro" id="IPR010326">
    <property type="entry name" value="EXOC3/Sec6"/>
</dbReference>
<dbReference type="Pfam" id="PF06046">
    <property type="entry name" value="Sec6"/>
    <property type="match status" value="1"/>
</dbReference>
<dbReference type="Proteomes" id="UP001153069">
    <property type="component" value="Unassembled WGS sequence"/>
</dbReference>
<evidence type="ECO:0000256" key="1">
    <source>
        <dbReference type="ARBA" id="ARBA00009447"/>
    </source>
</evidence>
<gene>
    <name evidence="3" type="ORF">SEMRO_940_G222580.1</name>
</gene>
<comment type="similarity">
    <text evidence="1">Belongs to the SEC6 family.</text>
</comment>
<feature type="region of interest" description="Disordered" evidence="2">
    <location>
        <begin position="83"/>
        <end position="104"/>
    </location>
</feature>
<dbReference type="InterPro" id="IPR042532">
    <property type="entry name" value="EXOC3/Sec6_C"/>
</dbReference>
<comment type="caution">
    <text evidence="3">The sequence shown here is derived from an EMBL/GenBank/DDBJ whole genome shotgun (WGS) entry which is preliminary data.</text>
</comment>
<evidence type="ECO:0000313" key="4">
    <source>
        <dbReference type="Proteomes" id="UP001153069"/>
    </source>
</evidence>
<dbReference type="GO" id="GO:0000145">
    <property type="term" value="C:exocyst"/>
    <property type="evidence" value="ECO:0007669"/>
    <property type="project" value="InterPro"/>
</dbReference>
<accession>A0A9N8EDQ8</accession>
<protein>
    <submittedName>
        <fullName evidence="3">Exocyst complex component Sec6</fullName>
    </submittedName>
</protein>
<keyword evidence="4" id="KW-1185">Reference proteome</keyword>
<dbReference type="Gene3D" id="1.10.357.70">
    <property type="entry name" value="Exocyst complex component Sec6, C-terminal domain"/>
    <property type="match status" value="1"/>
</dbReference>
<dbReference type="OrthoDB" id="190098at2759"/>
<name>A0A9N8EDQ8_9STRA</name>
<reference evidence="3" key="1">
    <citation type="submission" date="2020-06" db="EMBL/GenBank/DDBJ databases">
        <authorList>
            <consortium name="Plant Systems Biology data submission"/>
        </authorList>
    </citation>
    <scope>NUCLEOTIDE SEQUENCE</scope>
    <source>
        <strain evidence="3">D6</strain>
    </source>
</reference>
<dbReference type="GO" id="GO:0006887">
    <property type="term" value="P:exocytosis"/>
    <property type="evidence" value="ECO:0007669"/>
    <property type="project" value="InterPro"/>
</dbReference>
<evidence type="ECO:0000313" key="3">
    <source>
        <dbReference type="EMBL" id="CAB9518505.1"/>
    </source>
</evidence>